<feature type="domain" description="Piwi" evidence="1">
    <location>
        <begin position="207"/>
        <end position="586"/>
    </location>
</feature>
<organism evidence="2 3">
    <name type="scientific">Dictyocaulus viviparus</name>
    <name type="common">Bovine lungworm</name>
    <dbReference type="NCBI Taxonomy" id="29172"/>
    <lineage>
        <taxon>Eukaryota</taxon>
        <taxon>Metazoa</taxon>
        <taxon>Ecdysozoa</taxon>
        <taxon>Nematoda</taxon>
        <taxon>Chromadorea</taxon>
        <taxon>Rhabditida</taxon>
        <taxon>Rhabditina</taxon>
        <taxon>Rhabditomorpha</taxon>
        <taxon>Strongyloidea</taxon>
        <taxon>Metastrongylidae</taxon>
        <taxon>Dictyocaulus</taxon>
    </lineage>
</organism>
<dbReference type="InterPro" id="IPR003165">
    <property type="entry name" value="Piwi"/>
</dbReference>
<dbReference type="Gene3D" id="3.40.50.2300">
    <property type="match status" value="1"/>
</dbReference>
<dbReference type="Pfam" id="PF02171">
    <property type="entry name" value="Piwi"/>
    <property type="match status" value="2"/>
</dbReference>
<keyword evidence="3" id="KW-1185">Reference proteome</keyword>
<dbReference type="InterPro" id="IPR012337">
    <property type="entry name" value="RNaseH-like_sf"/>
</dbReference>
<reference evidence="2 3" key="1">
    <citation type="submission" date="2013-11" db="EMBL/GenBank/DDBJ databases">
        <title>Draft genome of the bovine lungworm Dictyocaulus viviparus.</title>
        <authorList>
            <person name="Mitreva M."/>
        </authorList>
    </citation>
    <scope>NUCLEOTIDE SEQUENCE [LARGE SCALE GENOMIC DNA]</scope>
    <source>
        <strain evidence="2 3">HannoverDv2000</strain>
    </source>
</reference>
<evidence type="ECO:0000259" key="1">
    <source>
        <dbReference type="PROSITE" id="PS50822"/>
    </source>
</evidence>
<dbReference type="OrthoDB" id="10252740at2759"/>
<dbReference type="GO" id="GO:0003676">
    <property type="term" value="F:nucleic acid binding"/>
    <property type="evidence" value="ECO:0007669"/>
    <property type="project" value="InterPro"/>
</dbReference>
<reference evidence="3" key="2">
    <citation type="journal article" date="2016" name="Sci. Rep.">
        <title>Dictyocaulus viviparus genome, variome and transcriptome elucidate lungworm biology and support future intervention.</title>
        <authorList>
            <person name="McNulty S.N."/>
            <person name="Strube C."/>
            <person name="Rosa B.A."/>
            <person name="Martin J.C."/>
            <person name="Tyagi R."/>
            <person name="Choi Y.J."/>
            <person name="Wang Q."/>
            <person name="Hallsworth Pepin K."/>
            <person name="Zhang X."/>
            <person name="Ozersky P."/>
            <person name="Wilson R.K."/>
            <person name="Sternberg P.W."/>
            <person name="Gasser R.B."/>
            <person name="Mitreva M."/>
        </authorList>
    </citation>
    <scope>NUCLEOTIDE SEQUENCE [LARGE SCALE GENOMIC DNA]</scope>
    <source>
        <strain evidence="3">HannoverDv2000</strain>
    </source>
</reference>
<name>A0A0D8Y0B4_DICVI</name>
<protein>
    <submittedName>
        <fullName evidence="2">Piwi domain protein</fullName>
    </submittedName>
</protein>
<evidence type="ECO:0000313" key="3">
    <source>
        <dbReference type="Proteomes" id="UP000053766"/>
    </source>
</evidence>
<accession>A0A0D8Y0B4</accession>
<proteinExistence type="predicted"/>
<dbReference type="SUPFAM" id="SSF101690">
    <property type="entry name" value="PAZ domain"/>
    <property type="match status" value="1"/>
</dbReference>
<dbReference type="SUPFAM" id="SSF53098">
    <property type="entry name" value="Ribonuclease H-like"/>
    <property type="match status" value="2"/>
</dbReference>
<evidence type="ECO:0000313" key="2">
    <source>
        <dbReference type="EMBL" id="KJH49577.1"/>
    </source>
</evidence>
<dbReference type="SMART" id="SM00950">
    <property type="entry name" value="Piwi"/>
    <property type="match status" value="1"/>
</dbReference>
<gene>
    <name evidence="2" type="ORF">DICVIV_04309</name>
</gene>
<dbReference type="InterPro" id="IPR036397">
    <property type="entry name" value="RNaseH_sf"/>
</dbReference>
<dbReference type="PROSITE" id="PS50822">
    <property type="entry name" value="PIWI"/>
    <property type="match status" value="1"/>
</dbReference>
<dbReference type="Proteomes" id="UP000053766">
    <property type="component" value="Unassembled WGS sequence"/>
</dbReference>
<dbReference type="PANTHER" id="PTHR22891">
    <property type="entry name" value="EUKARYOTIC TRANSLATION INITIATION FACTOR 2C"/>
    <property type="match status" value="1"/>
</dbReference>
<dbReference type="Gene3D" id="3.30.420.10">
    <property type="entry name" value="Ribonuclease H-like superfamily/Ribonuclease H"/>
    <property type="match status" value="1"/>
</dbReference>
<dbReference type="EMBL" id="KN716230">
    <property type="protein sequence ID" value="KJH49577.1"/>
    <property type="molecule type" value="Genomic_DNA"/>
</dbReference>
<sequence>MAKFSYTNIPINPYWPAVIARIRRNVQYFPMELLEVAPNQRVSLEKQFIVERRLAVDNPTIRFNKIRDMLEALNLHDSGLKNKFLQAFGVVVANHPKKVVGFRRPAPQIVFKEERSCKIDKLNYSWSPEWNSKFVEVCSVDRIIIVHSEKNSGLINNMIDALKQMFKCRGIRCREFVDIFIRNSGISGREGQLENVFKENAGSQVTILIIYIDRVASNSHDFLKLMERKYLIPTQQITTEVAYKLPRQSKTCANFVSKTNLKLGGVNYEVIPEPFAKNRWIMDGKTLFVGYDVAHPGKPTRDEIVNKSPPQMPSVVGVTITDGGSAAVFVLDNTLFLRKNRWIMDGKTLFVGYDVAHPGKPARDEIVKKSPPQMPSVVGFSFNGAVHPGNFIGDYHFQSPRKEEVEALVLIARFKWILSTFVKNREVWPESVVITRDGISEGQYGMVIENELKAVRYACQDFAKSQGRESWTPFFTVIVVTKRHNSRFFVDNKRLENPKPATVVDTDVVRNDITEFYLQSHKAVQGTAKSTCYQILFDENNISMDEAQSLMLALTFNHQICDMPVSLPEPIYQADEWAKRGRNTWMALTKIKEKSDCFVISGAVSDYNVTCIMKSKLFIANKFRVLLASCRHNVIFQQEKGNYSKLPIDFEAMTKRLSFWNTKLQDRRLNA</sequence>
<dbReference type="InterPro" id="IPR036085">
    <property type="entry name" value="PAZ_dom_sf"/>
</dbReference>
<dbReference type="AlphaFoldDB" id="A0A0D8Y0B4"/>
<dbReference type="STRING" id="29172.A0A0D8Y0B4"/>